<dbReference type="SUPFAM" id="SSF53474">
    <property type="entry name" value="alpha/beta-Hydrolases"/>
    <property type="match status" value="1"/>
</dbReference>
<feature type="chain" id="PRO_5029841948" description="alpha-1,2-Mannosidase" evidence="9">
    <location>
        <begin position="20"/>
        <end position="957"/>
    </location>
</feature>
<dbReference type="Proteomes" id="UP000591131">
    <property type="component" value="Unassembled WGS sequence"/>
</dbReference>
<comment type="similarity">
    <text evidence="3 8">Belongs to the glycosyl hydrolase 47 family.</text>
</comment>
<feature type="signal peptide" evidence="9">
    <location>
        <begin position="1"/>
        <end position="19"/>
    </location>
</feature>
<dbReference type="InterPro" id="IPR036026">
    <property type="entry name" value="Seven-hairpin_glycosidases"/>
</dbReference>
<feature type="disulfide bond" evidence="7">
    <location>
        <begin position="386"/>
        <end position="450"/>
    </location>
</feature>
<evidence type="ECO:0000256" key="4">
    <source>
        <dbReference type="ARBA" id="ARBA00022801"/>
    </source>
</evidence>
<feature type="active site" description="Proton donor" evidence="6">
    <location>
        <position position="465"/>
    </location>
</feature>
<organism evidence="10 11">
    <name type="scientific">Perkinsus chesapeaki</name>
    <name type="common">Clam parasite</name>
    <name type="synonym">Perkinsus andrewsi</name>
    <dbReference type="NCBI Taxonomy" id="330153"/>
    <lineage>
        <taxon>Eukaryota</taxon>
        <taxon>Sar</taxon>
        <taxon>Alveolata</taxon>
        <taxon>Perkinsozoa</taxon>
        <taxon>Perkinsea</taxon>
        <taxon>Perkinsida</taxon>
        <taxon>Perkinsidae</taxon>
        <taxon>Perkinsus</taxon>
    </lineage>
</organism>
<keyword evidence="5 7" id="KW-1015">Disulfide bond</keyword>
<name>A0A7J6N0M6_PERCH</name>
<dbReference type="InterPro" id="IPR001382">
    <property type="entry name" value="Glyco_hydro_47"/>
</dbReference>
<keyword evidence="4 8" id="KW-0378">Hydrolase</keyword>
<keyword evidence="8" id="KW-0326">Glycosidase</keyword>
<evidence type="ECO:0000256" key="3">
    <source>
        <dbReference type="ARBA" id="ARBA00007658"/>
    </source>
</evidence>
<evidence type="ECO:0000313" key="11">
    <source>
        <dbReference type="Proteomes" id="UP000591131"/>
    </source>
</evidence>
<keyword evidence="11" id="KW-1185">Reference proteome</keyword>
<dbReference type="PANTHER" id="PTHR11742">
    <property type="entry name" value="MANNOSYL-OLIGOSACCHARIDE ALPHA-1,2-MANNOSIDASE-RELATED"/>
    <property type="match status" value="1"/>
</dbReference>
<dbReference type="Gene3D" id="1.20.120.980">
    <property type="entry name" value="Serine carboxypeptidase S28, SKS domain"/>
    <property type="match status" value="1"/>
</dbReference>
<dbReference type="GO" id="GO:0005783">
    <property type="term" value="C:endoplasmic reticulum"/>
    <property type="evidence" value="ECO:0007669"/>
    <property type="project" value="TreeGrafter"/>
</dbReference>
<dbReference type="EMBL" id="JAAPAO010000019">
    <property type="protein sequence ID" value="KAF4677174.1"/>
    <property type="molecule type" value="Genomic_DNA"/>
</dbReference>
<evidence type="ECO:0000313" key="10">
    <source>
        <dbReference type="EMBL" id="KAF4677174.1"/>
    </source>
</evidence>
<evidence type="ECO:0000256" key="1">
    <source>
        <dbReference type="ARBA" id="ARBA00001913"/>
    </source>
</evidence>
<gene>
    <name evidence="10" type="primary">MAN1B1</name>
    <name evidence="10" type="ORF">FOL47_003016</name>
</gene>
<comment type="pathway">
    <text evidence="2">Protein modification; protein glycosylation.</text>
</comment>
<dbReference type="GO" id="GO:0070008">
    <property type="term" value="F:serine-type exopeptidase activity"/>
    <property type="evidence" value="ECO:0007669"/>
    <property type="project" value="InterPro"/>
</dbReference>
<evidence type="ECO:0000256" key="2">
    <source>
        <dbReference type="ARBA" id="ARBA00004922"/>
    </source>
</evidence>
<dbReference type="Pfam" id="PF01532">
    <property type="entry name" value="Glyco_hydro_47"/>
    <property type="match status" value="1"/>
</dbReference>
<reference evidence="10 11" key="1">
    <citation type="submission" date="2020-04" db="EMBL/GenBank/DDBJ databases">
        <title>Perkinsus chesapeaki whole genome sequence.</title>
        <authorList>
            <person name="Bogema D.R."/>
        </authorList>
    </citation>
    <scope>NUCLEOTIDE SEQUENCE [LARGE SCALE GENOMIC DNA]</scope>
    <source>
        <strain evidence="10">ATCC PRA-425</strain>
    </source>
</reference>
<evidence type="ECO:0000256" key="6">
    <source>
        <dbReference type="PIRSR" id="PIRSR601382-1"/>
    </source>
</evidence>
<dbReference type="InterPro" id="IPR029058">
    <property type="entry name" value="AB_hydrolase_fold"/>
</dbReference>
<dbReference type="InterPro" id="IPR050749">
    <property type="entry name" value="Glycosyl_Hydrolase_47"/>
</dbReference>
<dbReference type="EC" id="3.2.1.-" evidence="8"/>
<dbReference type="InterPro" id="IPR012341">
    <property type="entry name" value="6hp_glycosidase-like_sf"/>
</dbReference>
<dbReference type="AlphaFoldDB" id="A0A7J6N0M6"/>
<protein>
    <recommendedName>
        <fullName evidence="8">alpha-1,2-Mannosidase</fullName>
        <ecNumber evidence="8">3.2.1.-</ecNumber>
    </recommendedName>
</protein>
<dbReference type="GO" id="GO:0005509">
    <property type="term" value="F:calcium ion binding"/>
    <property type="evidence" value="ECO:0007669"/>
    <property type="project" value="InterPro"/>
</dbReference>
<evidence type="ECO:0000256" key="5">
    <source>
        <dbReference type="ARBA" id="ARBA00023157"/>
    </source>
</evidence>
<feature type="active site" description="Proton donor" evidence="6">
    <location>
        <position position="174"/>
    </location>
</feature>
<evidence type="ECO:0000256" key="8">
    <source>
        <dbReference type="RuleBase" id="RU361193"/>
    </source>
</evidence>
<dbReference type="Gene3D" id="3.40.50.1820">
    <property type="entry name" value="alpha/beta hydrolase"/>
    <property type="match status" value="1"/>
</dbReference>
<keyword evidence="9" id="KW-0732">Signal</keyword>
<dbReference type="InterPro" id="IPR008758">
    <property type="entry name" value="Peptidase_S28"/>
</dbReference>
<evidence type="ECO:0000256" key="9">
    <source>
        <dbReference type="SAM" id="SignalP"/>
    </source>
</evidence>
<evidence type="ECO:0000256" key="7">
    <source>
        <dbReference type="PIRSR" id="PIRSR601382-3"/>
    </source>
</evidence>
<feature type="active site" evidence="6">
    <location>
        <position position="320"/>
    </location>
</feature>
<dbReference type="InterPro" id="IPR042269">
    <property type="entry name" value="Ser_carbopepase_S28_SKS"/>
</dbReference>
<comment type="caution">
    <text evidence="10">The sequence shown here is derived from an EMBL/GenBank/DDBJ whole genome shotgun (WGS) entry which is preliminary data.</text>
</comment>
<feature type="active site" evidence="6">
    <location>
        <position position="488"/>
    </location>
</feature>
<dbReference type="Gene3D" id="1.50.10.10">
    <property type="match status" value="1"/>
</dbReference>
<dbReference type="SUPFAM" id="SSF48225">
    <property type="entry name" value="Seven-hairpin glycosidases"/>
    <property type="match status" value="1"/>
</dbReference>
<sequence>MSTYAIVLLTNFALISSTGDSINDTQSPWVGDANDICIPLGPSVSVEFSNIASRATQLAFGDIAHLGRCPFLSRECRHFTEWLLENTYHRQKAVKEMMAHAYGQYEAKGFATDEMDTLEGHGTDNWGGFSLTMVDAMDTLALMGMLPEYERAIDWLYEHYRTAHAKSHWVNTFESAIRILGGYLGAWTLSPPDSPHRAKLSEMAEDIGLRLIKAFYPHTGETKPHLPYSDINLASGETALLGGSVSLSEANIGLDLLAASMVTGNPVFAQAAANVQTILRESYGHIERGLLPVRLPLIPEGNDDHIKQGDNKIGLGARGDSHYEYLLKQWILGGKKDNSLLRSWQISLYKIYHNMNAHVETDGIGRDYIADFGLMKSDPKMDHLTCFLPGSLALDYIVRSGDDGLNPPELLEKKRRVLSRTSFEDVLLSSGGVLSLEEELDWARNLTAACIDMYYRIEQTGLAPEITRFDAHGAVDDLGSMHNLLRPETIEALWYMWRATGDWYYREAGWRIAKAFEKHARTAYGYSSLRNVRSHGSYTGGQPSYFFSETLKYLYLLFSPDMLAVRVTPGVIDGVMLPHDVEREELSGSIVYRITTTIDQRDRFSGKSLPTREFSVATLKKLSTVPQSVEDIALFGEAIKNSVMGIKIILFGCSSAGTIAALARKYYPHIFDGAIVSSAPLKLQLKNEKYAEVLRNDFSNPKVGGSDTCLGVLRDAHETIGERLRSADGRRYLESKFNLCEGDLESQQAQRLLTIYGSATGVALQNNNPLCETDYCNIEKICRRLTTGKDSPLDMLAAIHRANIPERSCSSEIIRERVTKFKDVNNSDSNKITWFGICSSRGLLASCQQPTCPFVTSDGDDWFNLLIWFCSEGFRISEKEVLEGVQELIEYVGDFRSTTNILSINGDADPWYPSSIFKEGEGPEVEMVQGASHCYWCNVDDKKVFERIRNVIQEWIR</sequence>
<proteinExistence type="inferred from homology"/>
<dbReference type="OrthoDB" id="419650at2759"/>
<comment type="cofactor">
    <cofactor evidence="1">
        <name>Ca(2+)</name>
        <dbReference type="ChEBI" id="CHEBI:29108"/>
    </cofactor>
</comment>
<dbReference type="GO" id="GO:0004571">
    <property type="term" value="F:mannosyl-oligosaccharide 1,2-alpha-mannosidase activity"/>
    <property type="evidence" value="ECO:0007669"/>
    <property type="project" value="InterPro"/>
</dbReference>
<dbReference type="GO" id="GO:0006508">
    <property type="term" value="P:proteolysis"/>
    <property type="evidence" value="ECO:0007669"/>
    <property type="project" value="InterPro"/>
</dbReference>
<dbReference type="PRINTS" id="PR00747">
    <property type="entry name" value="GLYHDRLASE47"/>
</dbReference>
<dbReference type="Pfam" id="PF05577">
    <property type="entry name" value="Peptidase_S28"/>
    <property type="match status" value="1"/>
</dbReference>
<dbReference type="GO" id="GO:0016020">
    <property type="term" value="C:membrane"/>
    <property type="evidence" value="ECO:0007669"/>
    <property type="project" value="InterPro"/>
</dbReference>
<accession>A0A7J6N0M6</accession>
<dbReference type="GO" id="GO:0005975">
    <property type="term" value="P:carbohydrate metabolic process"/>
    <property type="evidence" value="ECO:0007669"/>
    <property type="project" value="InterPro"/>
</dbReference>